<evidence type="ECO:0000313" key="2">
    <source>
        <dbReference type="EMBL" id="KAL0107414.1"/>
    </source>
</evidence>
<protein>
    <submittedName>
        <fullName evidence="2">Uncharacterized protein</fullName>
    </submittedName>
</protein>
<evidence type="ECO:0000313" key="3">
    <source>
        <dbReference type="Proteomes" id="UP001430953"/>
    </source>
</evidence>
<dbReference type="EMBL" id="JADYXP020000017">
    <property type="protein sequence ID" value="KAL0107414.1"/>
    <property type="molecule type" value="Genomic_DNA"/>
</dbReference>
<evidence type="ECO:0000256" key="1">
    <source>
        <dbReference type="SAM" id="MobiDB-lite"/>
    </source>
</evidence>
<dbReference type="Proteomes" id="UP001430953">
    <property type="component" value="Unassembled WGS sequence"/>
</dbReference>
<accession>A0AAW2EYB7</accession>
<sequence length="78" mass="7894">MSKRTGRPTIRSSRSEGGETAMKIKPADLYVVGPPPPPPPSSPPRAASVIPPEVVINGSSSSNGVVTVGLSSTVGTKI</sequence>
<name>A0AAW2EYB7_9HYME</name>
<reference evidence="2 3" key="1">
    <citation type="submission" date="2023-03" db="EMBL/GenBank/DDBJ databases">
        <title>High recombination rates correlate with genetic variation in Cardiocondyla obscurior ants.</title>
        <authorList>
            <person name="Errbii M."/>
        </authorList>
    </citation>
    <scope>NUCLEOTIDE SEQUENCE [LARGE SCALE GENOMIC DNA]</scope>
    <source>
        <strain evidence="2">Alpha-2009</strain>
        <tissue evidence="2">Whole body</tissue>
    </source>
</reference>
<dbReference type="AlphaFoldDB" id="A0AAW2EYB7"/>
<keyword evidence="3" id="KW-1185">Reference proteome</keyword>
<organism evidence="2 3">
    <name type="scientific">Cardiocondyla obscurior</name>
    <dbReference type="NCBI Taxonomy" id="286306"/>
    <lineage>
        <taxon>Eukaryota</taxon>
        <taxon>Metazoa</taxon>
        <taxon>Ecdysozoa</taxon>
        <taxon>Arthropoda</taxon>
        <taxon>Hexapoda</taxon>
        <taxon>Insecta</taxon>
        <taxon>Pterygota</taxon>
        <taxon>Neoptera</taxon>
        <taxon>Endopterygota</taxon>
        <taxon>Hymenoptera</taxon>
        <taxon>Apocrita</taxon>
        <taxon>Aculeata</taxon>
        <taxon>Formicoidea</taxon>
        <taxon>Formicidae</taxon>
        <taxon>Myrmicinae</taxon>
        <taxon>Cardiocondyla</taxon>
    </lineage>
</organism>
<gene>
    <name evidence="2" type="ORF">PUN28_015752</name>
</gene>
<proteinExistence type="predicted"/>
<feature type="compositionally biased region" description="Low complexity" evidence="1">
    <location>
        <begin position="54"/>
        <end position="78"/>
    </location>
</feature>
<feature type="region of interest" description="Disordered" evidence="1">
    <location>
        <begin position="1"/>
        <end position="78"/>
    </location>
</feature>
<feature type="compositionally biased region" description="Pro residues" evidence="1">
    <location>
        <begin position="33"/>
        <end position="43"/>
    </location>
</feature>
<comment type="caution">
    <text evidence="2">The sequence shown here is derived from an EMBL/GenBank/DDBJ whole genome shotgun (WGS) entry which is preliminary data.</text>
</comment>